<dbReference type="InterPro" id="IPR000092">
    <property type="entry name" value="Polyprenyl_synt"/>
</dbReference>
<dbReference type="SFLD" id="SFLDG01017">
    <property type="entry name" value="Polyprenyl_Transferase_Like"/>
    <property type="match status" value="1"/>
</dbReference>
<dbReference type="Gene3D" id="1.10.600.10">
    <property type="entry name" value="Farnesyl Diphosphate Synthase"/>
    <property type="match status" value="1"/>
</dbReference>
<protein>
    <submittedName>
        <fullName evidence="6">Unannotated protein</fullName>
    </submittedName>
</protein>
<dbReference type="InterPro" id="IPR033749">
    <property type="entry name" value="Polyprenyl_synt_CS"/>
</dbReference>
<proteinExistence type="predicted"/>
<dbReference type="EMBL" id="CAFBMK010000320">
    <property type="protein sequence ID" value="CAB4948890.1"/>
    <property type="molecule type" value="Genomic_DNA"/>
</dbReference>
<dbReference type="PANTHER" id="PTHR43281">
    <property type="entry name" value="FARNESYL DIPHOSPHATE SYNTHASE"/>
    <property type="match status" value="1"/>
</dbReference>
<dbReference type="Pfam" id="PF00348">
    <property type="entry name" value="polyprenyl_synt"/>
    <property type="match status" value="1"/>
</dbReference>
<dbReference type="PANTHER" id="PTHR43281:SF1">
    <property type="entry name" value="FARNESYL DIPHOSPHATE SYNTHASE"/>
    <property type="match status" value="1"/>
</dbReference>
<dbReference type="InterPro" id="IPR008949">
    <property type="entry name" value="Isoprenoid_synthase_dom_sf"/>
</dbReference>
<gene>
    <name evidence="6" type="ORF">UFOPK3564_03380</name>
</gene>
<evidence type="ECO:0000256" key="3">
    <source>
        <dbReference type="ARBA" id="ARBA00022723"/>
    </source>
</evidence>
<dbReference type="AlphaFoldDB" id="A0A6J7JYY5"/>
<keyword evidence="4" id="KW-0460">Magnesium</keyword>
<evidence type="ECO:0000256" key="4">
    <source>
        <dbReference type="ARBA" id="ARBA00022842"/>
    </source>
</evidence>
<reference evidence="6" key="1">
    <citation type="submission" date="2020-05" db="EMBL/GenBank/DDBJ databases">
        <authorList>
            <person name="Chiriac C."/>
            <person name="Salcher M."/>
            <person name="Ghai R."/>
            <person name="Kavagutti S V."/>
        </authorList>
    </citation>
    <scope>NUCLEOTIDE SEQUENCE</scope>
</reference>
<dbReference type="PROSITE" id="PS00723">
    <property type="entry name" value="POLYPRENYL_SYNTHASE_1"/>
    <property type="match status" value="1"/>
</dbReference>
<dbReference type="GO" id="GO:0008299">
    <property type="term" value="P:isoprenoid biosynthetic process"/>
    <property type="evidence" value="ECO:0007669"/>
    <property type="project" value="UniProtKB-KW"/>
</dbReference>
<accession>A0A6J7JYY5</accession>
<dbReference type="SUPFAM" id="SSF48576">
    <property type="entry name" value="Terpenoid synthases"/>
    <property type="match status" value="1"/>
</dbReference>
<evidence type="ECO:0000256" key="5">
    <source>
        <dbReference type="ARBA" id="ARBA00023229"/>
    </source>
</evidence>
<dbReference type="PROSITE" id="PS00444">
    <property type="entry name" value="POLYPRENYL_SYNTHASE_2"/>
    <property type="match status" value="1"/>
</dbReference>
<keyword evidence="3" id="KW-0479">Metal-binding</keyword>
<dbReference type="GO" id="GO:0004659">
    <property type="term" value="F:prenyltransferase activity"/>
    <property type="evidence" value="ECO:0007669"/>
    <property type="project" value="InterPro"/>
</dbReference>
<comment type="cofactor">
    <cofactor evidence="1">
        <name>Mg(2+)</name>
        <dbReference type="ChEBI" id="CHEBI:18420"/>
    </cofactor>
</comment>
<keyword evidence="5" id="KW-0414">Isoprene biosynthesis</keyword>
<dbReference type="SFLD" id="SFLDS00005">
    <property type="entry name" value="Isoprenoid_Synthase_Type_I"/>
    <property type="match status" value="1"/>
</dbReference>
<dbReference type="GO" id="GO:0046872">
    <property type="term" value="F:metal ion binding"/>
    <property type="evidence" value="ECO:0007669"/>
    <property type="project" value="UniProtKB-KW"/>
</dbReference>
<keyword evidence="2" id="KW-0808">Transferase</keyword>
<evidence type="ECO:0000256" key="1">
    <source>
        <dbReference type="ARBA" id="ARBA00001946"/>
    </source>
</evidence>
<organism evidence="6">
    <name type="scientific">freshwater metagenome</name>
    <dbReference type="NCBI Taxonomy" id="449393"/>
    <lineage>
        <taxon>unclassified sequences</taxon>
        <taxon>metagenomes</taxon>
        <taxon>ecological metagenomes</taxon>
    </lineage>
</organism>
<name>A0A6J7JYY5_9ZZZZ</name>
<evidence type="ECO:0000256" key="2">
    <source>
        <dbReference type="ARBA" id="ARBA00022679"/>
    </source>
</evidence>
<evidence type="ECO:0000313" key="6">
    <source>
        <dbReference type="EMBL" id="CAB4948890.1"/>
    </source>
</evidence>
<sequence length="324" mass="33815">MSGPYPDDLRAAVDAYLADLRFPARAPAVGGLEEAMRYSLLAGGKRIRPVLALATARALGLEQRAAMPLAAAIELIHTYSLIHDDLPAMDDDDLRRGRPTCHVAYGEDVAILAGDALYAEAFKHLLQAGLAAGVPAEHLLVAASELADATGVDGMVGGQYLDVTADKALEAADDEYEETAVEGVAAGPAGEAVALATADDLRVLHELKTGRLIGASVGCVLRIAGVDDERAVALRGFAADLGVLFQVVDDILDVTGTDQDLGKPQGSDERHGKRTYVTEYGLDGARSMASGLHDAASAALRSAVPSGEAQDLHTLTAFIHTRTN</sequence>
<dbReference type="CDD" id="cd00685">
    <property type="entry name" value="Trans_IPPS_HT"/>
    <property type="match status" value="1"/>
</dbReference>